<protein>
    <submittedName>
        <fullName evidence="1">Uncharacterized protein</fullName>
    </submittedName>
</protein>
<reference evidence="1 2" key="1">
    <citation type="submission" date="2019-04" db="EMBL/GenBank/DDBJ databases">
        <title>Cohnella sp. nov., isolated from soil.</title>
        <authorList>
            <person name="Kim W."/>
        </authorList>
    </citation>
    <scope>NUCLEOTIDE SEQUENCE [LARGE SCALE GENOMIC DNA]</scope>
    <source>
        <strain evidence="1 2">CAU 1483</strain>
    </source>
</reference>
<dbReference type="Proteomes" id="UP000309673">
    <property type="component" value="Unassembled WGS sequence"/>
</dbReference>
<name>A0A4U0FBF9_9BACL</name>
<dbReference type="InterPro" id="IPR043751">
    <property type="entry name" value="DUF5696"/>
</dbReference>
<accession>A0A4U0FBF9</accession>
<organism evidence="1 2">
    <name type="scientific">Cohnella pontilimi</name>
    <dbReference type="NCBI Taxonomy" id="2564100"/>
    <lineage>
        <taxon>Bacteria</taxon>
        <taxon>Bacillati</taxon>
        <taxon>Bacillota</taxon>
        <taxon>Bacilli</taxon>
        <taxon>Bacillales</taxon>
        <taxon>Paenibacillaceae</taxon>
        <taxon>Cohnella</taxon>
    </lineage>
</organism>
<evidence type="ECO:0000313" key="1">
    <source>
        <dbReference type="EMBL" id="TJY42166.1"/>
    </source>
</evidence>
<dbReference type="RefSeq" id="WP_136777421.1">
    <property type="nucleotide sequence ID" value="NZ_SUPK01000004.1"/>
</dbReference>
<gene>
    <name evidence="1" type="ORF">E5161_09145</name>
</gene>
<sequence length="752" mass="84381">MKIVRKLAGSVIVLVLLVAFFNVISKPPALVRQGGLLDKDQEEVKELEEFKAGNAALENNRFKLSMDGKYGSFTLTDKTSGKVWSSFPEAETRKLPSNNKRYVRSPVFVRYSEGKETVQTYPFKEQGTLSVKREGDAIRMDYNLKKIAVSFSVVLRLKEDGFEMTVPFGSVKEGSQYRLISIEPLPFFEAASENDKGAVVLPDGSGALITFTKDHPRYFNSYSQSIYGGDHAFPSKVLDKTSQIPTENVSPWQQEQVSLPIFGLYKQNQAFLGIVTQGDHDAKINAVPSGIRNIKLYRTDAEFIYRYDDLVYLGDRGEVPLLQSRFIPGDRQVRYILLNEDKAGYVGMAQTYRDYLVQEKGIKRVEEKSVPFQLRLLGGVKQGEVIGTSFVSMTTFEQARTIIDELMKQGIKSLEVTYDGWSKGGVYGSQPRHFPAASQLGGNGELKKLAAYAKDKGVRLFLKTNYVRVDAEESALKKSSDAIRGLNKEYMKSFDPRRTTRQPWGIGYYFLRPDRAYGKYVTSESEHFADVGVQGVQLGNMGSYLYSDPGSSKPLNREDGMKAWTQSLDLLRRTTGASAVDYGFGYVLGHVDRIDDIPLDSSHFLYADRTVPFYQIAIHGLIPYTSSPLNLSDNLQTDFLRAVEYGAMPSYELTYEETSKLQRSWEDNLVSSYYKDWMQISAQTYKRAADALDRVKDMTITGHEQLSPDVYRTIYSDGTQIIVNYGSKPYNAGGVSVPASDYALVAGKEGRG</sequence>
<keyword evidence="2" id="KW-1185">Reference proteome</keyword>
<dbReference type="EMBL" id="SUPK01000004">
    <property type="protein sequence ID" value="TJY42166.1"/>
    <property type="molecule type" value="Genomic_DNA"/>
</dbReference>
<comment type="caution">
    <text evidence="1">The sequence shown here is derived from an EMBL/GenBank/DDBJ whole genome shotgun (WGS) entry which is preliminary data.</text>
</comment>
<dbReference type="OrthoDB" id="9793135at2"/>
<evidence type="ECO:0000313" key="2">
    <source>
        <dbReference type="Proteomes" id="UP000309673"/>
    </source>
</evidence>
<dbReference type="AlphaFoldDB" id="A0A4U0FBF9"/>
<dbReference type="Pfam" id="PF18952">
    <property type="entry name" value="DUF5696"/>
    <property type="match status" value="1"/>
</dbReference>
<proteinExistence type="predicted"/>